<reference evidence="1 2" key="1">
    <citation type="submission" date="2021-06" db="EMBL/GenBank/DDBJ databases">
        <authorList>
            <person name="Palmer J.M."/>
        </authorList>
    </citation>
    <scope>NUCLEOTIDE SEQUENCE [LARGE SCALE GENOMIC DNA]</scope>
    <source>
        <strain evidence="1 2">CL_MEX2019</strain>
        <tissue evidence="1">Muscle</tissue>
    </source>
</reference>
<dbReference type="Proteomes" id="UP001352852">
    <property type="component" value="Unassembled WGS sequence"/>
</dbReference>
<protein>
    <submittedName>
        <fullName evidence="1">Uncharacterized protein</fullName>
    </submittedName>
</protein>
<gene>
    <name evidence="1" type="ORF">CHARACLAT_004274</name>
</gene>
<dbReference type="EMBL" id="JAHUTJ010024787">
    <property type="protein sequence ID" value="MED6273208.1"/>
    <property type="molecule type" value="Genomic_DNA"/>
</dbReference>
<sequence>MIRASFSSCLHPGFVPISTIDKVKIQKKNTNSGKLMLAAKLHSILFSGAEEAARFSLQVTTVWITPSDLCQSPHGLHPQAVSRQFHNVTALQVPAKSRSLADITDTSVSEQTVAE</sequence>
<comment type="caution">
    <text evidence="1">The sequence shown here is derived from an EMBL/GenBank/DDBJ whole genome shotgun (WGS) entry which is preliminary data.</text>
</comment>
<organism evidence="1 2">
    <name type="scientific">Characodon lateralis</name>
    <dbReference type="NCBI Taxonomy" id="208331"/>
    <lineage>
        <taxon>Eukaryota</taxon>
        <taxon>Metazoa</taxon>
        <taxon>Chordata</taxon>
        <taxon>Craniata</taxon>
        <taxon>Vertebrata</taxon>
        <taxon>Euteleostomi</taxon>
        <taxon>Actinopterygii</taxon>
        <taxon>Neopterygii</taxon>
        <taxon>Teleostei</taxon>
        <taxon>Neoteleostei</taxon>
        <taxon>Acanthomorphata</taxon>
        <taxon>Ovalentaria</taxon>
        <taxon>Atherinomorphae</taxon>
        <taxon>Cyprinodontiformes</taxon>
        <taxon>Goodeidae</taxon>
        <taxon>Characodon</taxon>
    </lineage>
</organism>
<evidence type="ECO:0000313" key="1">
    <source>
        <dbReference type="EMBL" id="MED6273208.1"/>
    </source>
</evidence>
<keyword evidence="2" id="KW-1185">Reference proteome</keyword>
<accession>A0ABU7DHP6</accession>
<evidence type="ECO:0000313" key="2">
    <source>
        <dbReference type="Proteomes" id="UP001352852"/>
    </source>
</evidence>
<proteinExistence type="predicted"/>
<name>A0ABU7DHP6_9TELE</name>